<dbReference type="InterPro" id="IPR009097">
    <property type="entry name" value="Cyclic_Pdiesterase"/>
</dbReference>
<dbReference type="Pfam" id="PF13424">
    <property type="entry name" value="TPR_12"/>
    <property type="match status" value="1"/>
</dbReference>
<organism evidence="13 14">
    <name type="scientific">Alligator mississippiensis</name>
    <name type="common">American alligator</name>
    <dbReference type="NCBI Taxonomy" id="8496"/>
    <lineage>
        <taxon>Eukaryota</taxon>
        <taxon>Metazoa</taxon>
        <taxon>Chordata</taxon>
        <taxon>Craniata</taxon>
        <taxon>Vertebrata</taxon>
        <taxon>Euteleostomi</taxon>
        <taxon>Archelosauria</taxon>
        <taxon>Archosauria</taxon>
        <taxon>Crocodylia</taxon>
        <taxon>Alligatoridae</taxon>
        <taxon>Alligatorinae</taxon>
        <taxon>Alligator</taxon>
    </lineage>
</organism>
<keyword evidence="5" id="KW-0206">Cytoskeleton</keyword>
<evidence type="ECO:0000256" key="8">
    <source>
        <dbReference type="ARBA" id="ARBA00034143"/>
    </source>
</evidence>
<keyword evidence="4 9" id="KW-0802">TPR repeat</keyword>
<feature type="repeat" description="TPR" evidence="9">
    <location>
        <begin position="359"/>
        <end position="392"/>
    </location>
</feature>
<evidence type="ECO:0000313" key="14">
    <source>
        <dbReference type="Proteomes" id="UP000050525"/>
    </source>
</evidence>
<evidence type="ECO:0000256" key="9">
    <source>
        <dbReference type="PROSITE-ProRule" id="PRU00339"/>
    </source>
</evidence>
<dbReference type="Gene3D" id="1.25.40.10">
    <property type="entry name" value="Tetratricopeptide repeat domain"/>
    <property type="match status" value="2"/>
</dbReference>
<feature type="compositionally biased region" description="Basic and acidic residues" evidence="11">
    <location>
        <begin position="521"/>
        <end position="549"/>
    </location>
</feature>
<feature type="domain" description="Cyclic nucleotide phosphodiesterase catalytic" evidence="12">
    <location>
        <begin position="812"/>
        <end position="995"/>
    </location>
</feature>
<feature type="region of interest" description="Disordered" evidence="11">
    <location>
        <begin position="521"/>
        <end position="615"/>
    </location>
</feature>
<dbReference type="Gene3D" id="3.40.50.300">
    <property type="entry name" value="P-loop containing nucleotide triphosphate hydrolases"/>
    <property type="match status" value="1"/>
</dbReference>
<gene>
    <name evidence="13" type="ORF">Y1Q_0018430</name>
</gene>
<dbReference type="FunFam" id="1.25.40.10:FF:000189">
    <property type="entry name" value="Tetratricopeptide repeat domain 25"/>
    <property type="match status" value="1"/>
</dbReference>
<keyword evidence="6" id="KW-0966">Cell projection</keyword>
<dbReference type="GO" id="GO:0005930">
    <property type="term" value="C:axoneme"/>
    <property type="evidence" value="ECO:0007669"/>
    <property type="project" value="UniProtKB-SubCell"/>
</dbReference>
<feature type="compositionally biased region" description="Basic and acidic residues" evidence="11">
    <location>
        <begin position="603"/>
        <end position="615"/>
    </location>
</feature>
<feature type="compositionally biased region" description="Acidic residues" evidence="11">
    <location>
        <begin position="586"/>
        <end position="602"/>
    </location>
</feature>
<evidence type="ECO:0000256" key="1">
    <source>
        <dbReference type="ARBA" id="ARBA00004430"/>
    </source>
</evidence>
<evidence type="ECO:0000313" key="13">
    <source>
        <dbReference type="EMBL" id="KYO46681.1"/>
    </source>
</evidence>
<name>A0A151PC66_ALLMI</name>
<dbReference type="GO" id="GO:0004113">
    <property type="term" value="F:2',3'-cyclic-nucleotide 3'-phosphodiesterase activity"/>
    <property type="evidence" value="ECO:0007669"/>
    <property type="project" value="InterPro"/>
</dbReference>
<evidence type="ECO:0000256" key="11">
    <source>
        <dbReference type="SAM" id="MobiDB-lite"/>
    </source>
</evidence>
<dbReference type="PROSITE" id="PS50005">
    <property type="entry name" value="TPR"/>
    <property type="match status" value="1"/>
</dbReference>
<sequence>MANVEPEELVGTFPSLMAEGALLSRRGQHSKALLCFTNALQLQKGDKHCLVARSKCYLKLGDTENSLKDAEASLQNDKTFSKGLYQKAETLYTMGDFEFALVFYHRGHKLRPELQKFRLGIQKAQEAIDNCVGSPSSVKLENKGDLCFLSRQAESKKMKQKLPVNLARKDQKRLNKQEPIRNTKAERQLLGELYADKAYLEKLLKDEDLIRSNTKQGMTVEDLILGGIKYLDTRTEFWQQQKPIYARVRDRKLRQQRWIQDKKRKPSEVARHIVKSMEDIDMLLTSGCPEGSCKKAEHVLKTIKGRADVEVPNKNELIGNLYSCIGNAQIDMGQMGAALQSHKMDLEIAKENDLPDAISRALDNIGRVYARIGKFQEAIDTWEEKIPMAKTSLEKTWLFHEIGRCYLELNQATEGLEYGEKSLQSAEEEGDVEWQLNASVLVAQAQVKLEDYQSAVMNFEKALEKAKLVHNDAAQQAIIIALDDANKDFIEELKVEKERRDSFKDFGYVSEYFFEKIKSRHNMEQENDKQEEREQENERNEKEKENERNETEEEENERNEKEKERNEREEEEKERNEREKEKERNETEEEENERNETEEEENERNGQEKETDEKNGQEWRLKLVYKNQNKGFTKKSHTFLPKIFRKMSTQSSKERPENLQFPFLDDDDTVSTIKESKTFIILRGLPGSGKSTLAHAIQDRYKDACRIISVDSYKIVPAVRSTIPEDYSKMDEDVVDCCKRDISVVVVDDTHHERERLDQLFDIADKYRYKVIFAEPKTQWKMDCLQLKEKNQWKLSVEDLKKMKPNLEKEFLPMYFGWFLNRKTSENLRKIGQAFLDELGSSKAFKKESKHFAPAIEDPKLKIDLTSYFVKRPPSVLHCTTKYTDFGKAPGAEEYAQQEAVKAAYGKAFTLTISALFITTKTAGARVDLTDQDLLLWPNDVDKIQPTDNLPKGSRAHVTLGCASGIEAVQTGIDLLEFVKLEKAGNKGLETVQELLPHGPCPLNG</sequence>
<dbReference type="InterPro" id="IPR019734">
    <property type="entry name" value="TPR_rpt"/>
</dbReference>
<evidence type="ECO:0000256" key="10">
    <source>
        <dbReference type="SAM" id="Coils"/>
    </source>
</evidence>
<dbReference type="InterPro" id="IPR047325">
    <property type="entry name" value="CNPase_cat"/>
</dbReference>
<dbReference type="Gene3D" id="3.90.1740.10">
    <property type="entry name" value="2',3'-cyclic nucleotide 3'-phosphodiesterase superfamily"/>
    <property type="match status" value="1"/>
</dbReference>
<dbReference type="InterPro" id="IPR011990">
    <property type="entry name" value="TPR-like_helical_dom_sf"/>
</dbReference>
<dbReference type="GO" id="GO:0036158">
    <property type="term" value="P:outer dynein arm assembly"/>
    <property type="evidence" value="ECO:0007669"/>
    <property type="project" value="UniProtKB-ARBA"/>
</dbReference>
<dbReference type="AlphaFoldDB" id="A0A151PC66"/>
<keyword evidence="2" id="KW-0963">Cytoplasm</keyword>
<dbReference type="Proteomes" id="UP000050525">
    <property type="component" value="Unassembled WGS sequence"/>
</dbReference>
<dbReference type="SMART" id="SM00028">
    <property type="entry name" value="TPR"/>
    <property type="match status" value="7"/>
</dbReference>
<dbReference type="FunFam" id="1.25.40.10:FF:000274">
    <property type="entry name" value="Tetratricopeptide repeat domain 25"/>
    <property type="match status" value="1"/>
</dbReference>
<evidence type="ECO:0000256" key="3">
    <source>
        <dbReference type="ARBA" id="ARBA00022737"/>
    </source>
</evidence>
<dbReference type="PANTHER" id="PTHR23040:SF1">
    <property type="entry name" value="OUTER DYNEIN ARM-DOCKING COMPLEX SUBUNIT 4"/>
    <property type="match status" value="1"/>
</dbReference>
<dbReference type="STRING" id="8496.A0A151PC66"/>
<protein>
    <recommendedName>
        <fullName evidence="7">Outer dynein arm-docking complex subunit 4</fullName>
    </recommendedName>
    <alternativeName>
        <fullName evidence="8">Tetratricopeptide repeat protein 25</fullName>
    </alternativeName>
</protein>
<reference evidence="13 14" key="1">
    <citation type="journal article" date="2012" name="Genome Biol.">
        <title>Sequencing three crocodilian genomes to illuminate the evolution of archosaurs and amniotes.</title>
        <authorList>
            <person name="St John J.A."/>
            <person name="Braun E.L."/>
            <person name="Isberg S.R."/>
            <person name="Miles L.G."/>
            <person name="Chong A.Y."/>
            <person name="Gongora J."/>
            <person name="Dalzell P."/>
            <person name="Moran C."/>
            <person name="Bed'hom B."/>
            <person name="Abzhanov A."/>
            <person name="Burgess S.C."/>
            <person name="Cooksey A.M."/>
            <person name="Castoe T.A."/>
            <person name="Crawford N.G."/>
            <person name="Densmore L.D."/>
            <person name="Drew J.C."/>
            <person name="Edwards S.V."/>
            <person name="Faircloth B.C."/>
            <person name="Fujita M.K."/>
            <person name="Greenwold M.J."/>
            <person name="Hoffmann F.G."/>
            <person name="Howard J.M."/>
            <person name="Iguchi T."/>
            <person name="Janes D.E."/>
            <person name="Khan S.Y."/>
            <person name="Kohno S."/>
            <person name="de Koning A.J."/>
            <person name="Lance S.L."/>
            <person name="McCarthy F.M."/>
            <person name="McCormack J.E."/>
            <person name="Merchant M.E."/>
            <person name="Peterson D.G."/>
            <person name="Pollock D.D."/>
            <person name="Pourmand N."/>
            <person name="Raney B.J."/>
            <person name="Roessler K.A."/>
            <person name="Sanford J.R."/>
            <person name="Sawyer R.H."/>
            <person name="Schmidt C.J."/>
            <person name="Triplett E.W."/>
            <person name="Tuberville T.D."/>
            <person name="Venegas-Anaya M."/>
            <person name="Howard J.T."/>
            <person name="Jarvis E.D."/>
            <person name="Guillette L.J.Jr."/>
            <person name="Glenn T.C."/>
            <person name="Green R.E."/>
            <person name="Ray D.A."/>
        </authorList>
    </citation>
    <scope>NUCLEOTIDE SEQUENCE [LARGE SCALE GENOMIC DNA]</scope>
    <source>
        <strain evidence="13">KSC_2009_1</strain>
    </source>
</reference>
<comment type="subcellular location">
    <subcellularLocation>
        <location evidence="1">Cytoplasm</location>
        <location evidence="1">Cytoskeleton</location>
        <location evidence="1">Cilium axoneme</location>
    </subcellularLocation>
</comment>
<keyword evidence="10" id="KW-0175">Coiled coil</keyword>
<feature type="coiled-coil region" evidence="10">
    <location>
        <begin position="442"/>
        <end position="469"/>
    </location>
</feature>
<dbReference type="EMBL" id="AKHW03000499">
    <property type="protein sequence ID" value="KYO46681.1"/>
    <property type="molecule type" value="Genomic_DNA"/>
</dbReference>
<dbReference type="SUPFAM" id="SSF55144">
    <property type="entry name" value="LigT-like"/>
    <property type="match status" value="1"/>
</dbReference>
<dbReference type="GO" id="GO:0003341">
    <property type="term" value="P:cilium movement"/>
    <property type="evidence" value="ECO:0007669"/>
    <property type="project" value="UniProtKB-ARBA"/>
</dbReference>
<evidence type="ECO:0000256" key="2">
    <source>
        <dbReference type="ARBA" id="ARBA00022490"/>
    </source>
</evidence>
<evidence type="ECO:0000259" key="12">
    <source>
        <dbReference type="Pfam" id="PF05881"/>
    </source>
</evidence>
<evidence type="ECO:0000256" key="6">
    <source>
        <dbReference type="ARBA" id="ARBA00023273"/>
    </source>
</evidence>
<dbReference type="InterPro" id="IPR040111">
    <property type="entry name" value="ODAD4"/>
</dbReference>
<evidence type="ECO:0000256" key="5">
    <source>
        <dbReference type="ARBA" id="ARBA00023212"/>
    </source>
</evidence>
<dbReference type="FunFam" id="3.40.50.300:FF:000795">
    <property type="entry name" value="Tetratricopeptide repeat protein 25"/>
    <property type="match status" value="1"/>
</dbReference>
<feature type="compositionally biased region" description="Basic and acidic residues" evidence="11">
    <location>
        <begin position="558"/>
        <end position="585"/>
    </location>
</feature>
<keyword evidence="14" id="KW-1185">Reference proteome</keyword>
<dbReference type="PANTHER" id="PTHR23040">
    <property type="match status" value="1"/>
</dbReference>
<keyword evidence="3" id="KW-0677">Repeat</keyword>
<proteinExistence type="predicted"/>
<dbReference type="Pfam" id="PF05881">
    <property type="entry name" value="CNPase"/>
    <property type="match status" value="1"/>
</dbReference>
<dbReference type="SUPFAM" id="SSF48452">
    <property type="entry name" value="TPR-like"/>
    <property type="match status" value="2"/>
</dbReference>
<evidence type="ECO:0000256" key="7">
    <source>
        <dbReference type="ARBA" id="ARBA00034139"/>
    </source>
</evidence>
<dbReference type="SUPFAM" id="SSF52540">
    <property type="entry name" value="P-loop containing nucleoside triphosphate hydrolases"/>
    <property type="match status" value="1"/>
</dbReference>
<evidence type="ECO:0000256" key="4">
    <source>
        <dbReference type="ARBA" id="ARBA00022803"/>
    </source>
</evidence>
<accession>A0A151PC66</accession>
<comment type="caution">
    <text evidence="13">The sequence shown here is derived from an EMBL/GenBank/DDBJ whole genome shotgun (WGS) entry which is preliminary data.</text>
</comment>
<dbReference type="InterPro" id="IPR027417">
    <property type="entry name" value="P-loop_NTPase"/>
</dbReference>